<comment type="caution">
    <text evidence="2">The sequence shown here is derived from an EMBL/GenBank/DDBJ whole genome shotgun (WGS) entry which is preliminary data.</text>
</comment>
<dbReference type="Proteomes" id="UP000290289">
    <property type="component" value="Chromosome 4"/>
</dbReference>
<name>A0A498K1J6_MALDO</name>
<reference evidence="2 3" key="1">
    <citation type="submission" date="2018-10" db="EMBL/GenBank/DDBJ databases">
        <title>A high-quality apple genome assembly.</title>
        <authorList>
            <person name="Hu J."/>
        </authorList>
    </citation>
    <scope>NUCLEOTIDE SEQUENCE [LARGE SCALE GENOMIC DNA]</scope>
    <source>
        <strain evidence="3">cv. HFTH1</strain>
        <tissue evidence="2">Young leaf</tissue>
    </source>
</reference>
<dbReference type="AlphaFoldDB" id="A0A498K1J6"/>
<organism evidence="2 3">
    <name type="scientific">Malus domestica</name>
    <name type="common">Apple</name>
    <name type="synonym">Pyrus malus</name>
    <dbReference type="NCBI Taxonomy" id="3750"/>
    <lineage>
        <taxon>Eukaryota</taxon>
        <taxon>Viridiplantae</taxon>
        <taxon>Streptophyta</taxon>
        <taxon>Embryophyta</taxon>
        <taxon>Tracheophyta</taxon>
        <taxon>Spermatophyta</taxon>
        <taxon>Magnoliopsida</taxon>
        <taxon>eudicotyledons</taxon>
        <taxon>Gunneridae</taxon>
        <taxon>Pentapetalae</taxon>
        <taxon>rosids</taxon>
        <taxon>fabids</taxon>
        <taxon>Rosales</taxon>
        <taxon>Rosaceae</taxon>
        <taxon>Amygdaloideae</taxon>
        <taxon>Maleae</taxon>
        <taxon>Malus</taxon>
    </lineage>
</organism>
<evidence type="ECO:0000256" key="1">
    <source>
        <dbReference type="SAM" id="MobiDB-lite"/>
    </source>
</evidence>
<sequence length="177" mass="19721">YKLVKLENLSIQSPQQSEFKARVIFRFEFDLCCMDTLKPGSVGVSSTPTRPRHMSGHDLDTLLEEENRGEIGKESNSTLGRCSGDRRTERARGPVDRAPALGSPSEGGSLRARPMEDCQPCNPRWARAPHSRVGARQPTALQGTGPARQFQQVTVEKPRDFPRSVQSQRLFNMSCPI</sequence>
<accession>A0A498K1J6</accession>
<feature type="region of interest" description="Disordered" evidence="1">
    <location>
        <begin position="67"/>
        <end position="150"/>
    </location>
</feature>
<gene>
    <name evidence="2" type="ORF">DVH24_014810</name>
</gene>
<protein>
    <submittedName>
        <fullName evidence="2">Uncharacterized protein</fullName>
    </submittedName>
</protein>
<proteinExistence type="predicted"/>
<evidence type="ECO:0000313" key="2">
    <source>
        <dbReference type="EMBL" id="RXI01461.1"/>
    </source>
</evidence>
<keyword evidence="3" id="KW-1185">Reference proteome</keyword>
<feature type="compositionally biased region" description="Basic and acidic residues" evidence="1">
    <location>
        <begin position="83"/>
        <end position="95"/>
    </location>
</feature>
<feature type="non-terminal residue" evidence="2">
    <location>
        <position position="1"/>
    </location>
</feature>
<evidence type="ECO:0000313" key="3">
    <source>
        <dbReference type="Proteomes" id="UP000290289"/>
    </source>
</evidence>
<dbReference type="EMBL" id="RDQH01000330">
    <property type="protein sequence ID" value="RXI01461.1"/>
    <property type="molecule type" value="Genomic_DNA"/>
</dbReference>